<accession>A0A1I4MXZ3</accession>
<dbReference type="EMBL" id="FOTK01000018">
    <property type="protein sequence ID" value="SFM07956.1"/>
    <property type="molecule type" value="Genomic_DNA"/>
</dbReference>
<dbReference type="Proteomes" id="UP000199048">
    <property type="component" value="Unassembled WGS sequence"/>
</dbReference>
<name>A0A1I4MXZ3_9HYPH</name>
<dbReference type="AlphaFoldDB" id="A0A1I4MXZ3"/>
<reference evidence="5" key="1">
    <citation type="submission" date="2016-10" db="EMBL/GenBank/DDBJ databases">
        <authorList>
            <person name="Varghese N."/>
            <person name="Submissions S."/>
        </authorList>
    </citation>
    <scope>NUCLEOTIDE SEQUENCE [LARGE SCALE GENOMIC DNA]</scope>
    <source>
        <strain evidence="5">BL36</strain>
    </source>
</reference>
<comment type="similarity">
    <text evidence="1 2">Belongs to the phD/YefM antitoxin family.</text>
</comment>
<gene>
    <name evidence="4" type="ORF">SAMN05192568_1018117</name>
</gene>
<dbReference type="RefSeq" id="WP_092042795.1">
    <property type="nucleotide sequence ID" value="NZ_FOTK01000018.1"/>
</dbReference>
<feature type="compositionally biased region" description="Polar residues" evidence="3">
    <location>
        <begin position="1"/>
        <end position="11"/>
    </location>
</feature>
<organism evidence="4 5">
    <name type="scientific">Methylobacterium pseudosasicola</name>
    <dbReference type="NCBI Taxonomy" id="582667"/>
    <lineage>
        <taxon>Bacteria</taxon>
        <taxon>Pseudomonadati</taxon>
        <taxon>Pseudomonadota</taxon>
        <taxon>Alphaproteobacteria</taxon>
        <taxon>Hyphomicrobiales</taxon>
        <taxon>Methylobacteriaceae</taxon>
        <taxon>Methylobacterium</taxon>
    </lineage>
</organism>
<dbReference type="STRING" id="582667.SAMN05192568_1018117"/>
<dbReference type="NCBIfam" id="TIGR01552">
    <property type="entry name" value="phd_fam"/>
    <property type="match status" value="1"/>
</dbReference>
<sequence>MTVTTLSSRAFQQNANQAQKAAEKGPVFITRRGEPVQVLLSIEEYRRLTGQRRSLVEALSKPGLSKIELDIPKTRDLPRPADLS</sequence>
<evidence type="ECO:0000313" key="5">
    <source>
        <dbReference type="Proteomes" id="UP000199048"/>
    </source>
</evidence>
<feature type="region of interest" description="Disordered" evidence="3">
    <location>
        <begin position="1"/>
        <end position="24"/>
    </location>
</feature>
<comment type="function">
    <text evidence="2">Antitoxin component of a type II toxin-antitoxin (TA) system.</text>
</comment>
<dbReference type="InterPro" id="IPR006442">
    <property type="entry name" value="Antitoxin_Phd/YefM"/>
</dbReference>
<evidence type="ECO:0000256" key="2">
    <source>
        <dbReference type="RuleBase" id="RU362080"/>
    </source>
</evidence>
<protein>
    <recommendedName>
        <fullName evidence="2">Antitoxin</fullName>
    </recommendedName>
</protein>
<dbReference type="SUPFAM" id="SSF143120">
    <property type="entry name" value="YefM-like"/>
    <property type="match status" value="1"/>
</dbReference>
<dbReference type="InterPro" id="IPR036165">
    <property type="entry name" value="YefM-like_sf"/>
</dbReference>
<proteinExistence type="inferred from homology"/>
<evidence type="ECO:0000313" key="4">
    <source>
        <dbReference type="EMBL" id="SFM07956.1"/>
    </source>
</evidence>
<dbReference type="Gene3D" id="3.40.1620.10">
    <property type="entry name" value="YefM-like domain"/>
    <property type="match status" value="1"/>
</dbReference>
<evidence type="ECO:0000256" key="3">
    <source>
        <dbReference type="SAM" id="MobiDB-lite"/>
    </source>
</evidence>
<keyword evidence="5" id="KW-1185">Reference proteome</keyword>
<dbReference type="OrthoDB" id="72009at2"/>
<dbReference type="Pfam" id="PF02604">
    <property type="entry name" value="PhdYeFM_antitox"/>
    <property type="match status" value="1"/>
</dbReference>
<evidence type="ECO:0000256" key="1">
    <source>
        <dbReference type="ARBA" id="ARBA00009981"/>
    </source>
</evidence>